<name>A0A178A205_9BACI</name>
<dbReference type="InterPro" id="IPR000917">
    <property type="entry name" value="Sulfatase_N"/>
</dbReference>
<dbReference type="PATRIC" id="fig|217031.6.peg.1073"/>
<evidence type="ECO:0000256" key="3">
    <source>
        <dbReference type="ARBA" id="ARBA00022801"/>
    </source>
</evidence>
<dbReference type="RefSeq" id="WP_057986985.1">
    <property type="nucleotide sequence ID" value="NZ_JAGGKH010000007.1"/>
</dbReference>
<dbReference type="PANTHER" id="PTHR42693">
    <property type="entry name" value="ARYLSULFATASE FAMILY MEMBER"/>
    <property type="match status" value="1"/>
</dbReference>
<dbReference type="Pfam" id="PF00884">
    <property type="entry name" value="Sulfatase"/>
    <property type="match status" value="1"/>
</dbReference>
<reference evidence="6 7" key="1">
    <citation type="submission" date="2015-05" db="EMBL/GenBank/DDBJ databases">
        <title>Comparison of genome.</title>
        <authorList>
            <person name="Zheng Z."/>
            <person name="Sun M."/>
        </authorList>
    </citation>
    <scope>NUCLEOTIDE SEQUENCE [LARGE SCALE GENOMIC DNA]</scope>
    <source>
        <strain evidence="6 7">G25-74</strain>
    </source>
</reference>
<keyword evidence="3" id="KW-0378">Hydrolase</keyword>
<dbReference type="InterPro" id="IPR024607">
    <property type="entry name" value="Sulfatase_CS"/>
</dbReference>
<evidence type="ECO:0000313" key="6">
    <source>
        <dbReference type="EMBL" id="OAK74237.1"/>
    </source>
</evidence>
<dbReference type="EMBL" id="LDJR01000027">
    <property type="protein sequence ID" value="OAK74237.1"/>
    <property type="molecule type" value="Genomic_DNA"/>
</dbReference>
<evidence type="ECO:0000313" key="7">
    <source>
        <dbReference type="Proteomes" id="UP000077881"/>
    </source>
</evidence>
<evidence type="ECO:0000256" key="1">
    <source>
        <dbReference type="ARBA" id="ARBA00008779"/>
    </source>
</evidence>
<dbReference type="Gene3D" id="3.40.720.10">
    <property type="entry name" value="Alkaline Phosphatase, subunit A"/>
    <property type="match status" value="1"/>
</dbReference>
<keyword evidence="7" id="KW-1185">Reference proteome</keyword>
<dbReference type="PANTHER" id="PTHR42693:SF53">
    <property type="entry name" value="ENDO-4-O-SULFATASE"/>
    <property type="match status" value="1"/>
</dbReference>
<dbReference type="AlphaFoldDB" id="A0A178A205"/>
<dbReference type="GO" id="GO:0004065">
    <property type="term" value="F:arylsulfatase activity"/>
    <property type="evidence" value="ECO:0007669"/>
    <property type="project" value="TreeGrafter"/>
</dbReference>
<proteinExistence type="inferred from homology"/>
<dbReference type="Proteomes" id="UP000077881">
    <property type="component" value="Unassembled WGS sequence"/>
</dbReference>
<dbReference type="InterPro" id="IPR050738">
    <property type="entry name" value="Sulfatase"/>
</dbReference>
<dbReference type="STRING" id="217031.ABB05_04955"/>
<keyword evidence="4" id="KW-0106">Calcium</keyword>
<comment type="caution">
    <text evidence="6">The sequence shown here is derived from an EMBL/GenBank/DDBJ whole genome shotgun (WGS) entry which is preliminary data.</text>
</comment>
<gene>
    <name evidence="6" type="ORF">ABB05_04955</name>
</gene>
<keyword evidence="2" id="KW-0479">Metal-binding</keyword>
<protein>
    <submittedName>
        <fullName evidence="6">Sulfatase</fullName>
    </submittedName>
</protein>
<comment type="similarity">
    <text evidence="1">Belongs to the sulfatase family.</text>
</comment>
<feature type="domain" description="Sulfatase N-terminal" evidence="5">
    <location>
        <begin position="4"/>
        <end position="394"/>
    </location>
</feature>
<dbReference type="GO" id="GO:0046872">
    <property type="term" value="F:metal ion binding"/>
    <property type="evidence" value="ECO:0007669"/>
    <property type="project" value="UniProtKB-KW"/>
</dbReference>
<sequence length="503" mass="58219">MKKPNILLITSDQQHWNTIGHFNHEISTPNLDRLVKEGTTFKRAYCPNPTCTPSRASIITGTYPSQHGAWSIGTKLSEDQITVGELLQEGNYRTALIGKAHFQPLASTEEYKSLESYPILQDFDFWKRFKGPFYGFQDVDLTRNHTNEAHVGQHYALWLEENGCKNWRDYFLPRTGKMNPAEKYEWKIPEKYHYNTWIAEKTNHQLKEYKDNDEPFFLWSSFFDPHPPYLVPEPWASMYDPDQLSVPKLVPGEHEKNPPHFGLTQEENPDFSPYKETEIGNIGFHSHSHVTEEEAKKNMAIYYGMISMMDHYIGKILDQLDTLGLTDQTIIVFTTDHGHFFGQHGLHDKGGFHYEDVLKLPFIVRYPGHIPAGKVSNSMQSLVDLAPTFLSFANLSIPAHMVGEDQKDVWLGKERAARDHIICEYRTQPTAVHQKTYVDERYKITVYYNRTYGEIFDLEADPQELNNLWDDPKYLDLKANLLLKYAWAELGIEPLPMPRISGA</sequence>
<evidence type="ECO:0000259" key="5">
    <source>
        <dbReference type="Pfam" id="PF00884"/>
    </source>
</evidence>
<dbReference type="SUPFAM" id="SSF53649">
    <property type="entry name" value="Alkaline phosphatase-like"/>
    <property type="match status" value="1"/>
</dbReference>
<dbReference type="PROSITE" id="PS00523">
    <property type="entry name" value="SULFATASE_1"/>
    <property type="match status" value="1"/>
</dbReference>
<evidence type="ECO:0000256" key="2">
    <source>
        <dbReference type="ARBA" id="ARBA00022723"/>
    </source>
</evidence>
<accession>A0A178A205</accession>
<evidence type="ECO:0000256" key="4">
    <source>
        <dbReference type="ARBA" id="ARBA00022837"/>
    </source>
</evidence>
<organism evidence="6 7">
    <name type="scientific">Lederbergia galactosidilytica</name>
    <dbReference type="NCBI Taxonomy" id="217031"/>
    <lineage>
        <taxon>Bacteria</taxon>
        <taxon>Bacillati</taxon>
        <taxon>Bacillota</taxon>
        <taxon>Bacilli</taxon>
        <taxon>Bacillales</taxon>
        <taxon>Bacillaceae</taxon>
        <taxon>Lederbergia</taxon>
    </lineage>
</organism>
<dbReference type="OrthoDB" id="9762324at2"/>
<dbReference type="InterPro" id="IPR017850">
    <property type="entry name" value="Alkaline_phosphatase_core_sf"/>
</dbReference>